<comment type="similarity">
    <text evidence="1">Belongs to the bacterial solute-binding protein 5 family.</text>
</comment>
<reference evidence="6 7" key="1">
    <citation type="submission" date="2017-03" db="EMBL/GenBank/DDBJ databases">
        <title>Sulfur activation and transportation mechanism of thermophilic Archaea Acidianus manzaensis YN-25.</title>
        <authorList>
            <person name="Ma Y."/>
            <person name="Yang Y."/>
            <person name="Xia J."/>
        </authorList>
    </citation>
    <scope>NUCLEOTIDE SEQUENCE [LARGE SCALE GENOMIC DNA]</scope>
    <source>
        <strain evidence="6 7">YN-25</strain>
    </source>
</reference>
<dbReference type="PANTHER" id="PTHR30290:SF9">
    <property type="entry name" value="OLIGOPEPTIDE-BINDING PROTEIN APPA"/>
    <property type="match status" value="1"/>
</dbReference>
<evidence type="ECO:0000256" key="2">
    <source>
        <dbReference type="ARBA" id="ARBA00022448"/>
    </source>
</evidence>
<dbReference type="Gene3D" id="3.10.105.10">
    <property type="entry name" value="Dipeptide-binding Protein, Domain 3"/>
    <property type="match status" value="1"/>
</dbReference>
<dbReference type="SUPFAM" id="SSF53850">
    <property type="entry name" value="Periplasmic binding protein-like II"/>
    <property type="match status" value="1"/>
</dbReference>
<dbReference type="Proteomes" id="UP000193404">
    <property type="component" value="Chromosome"/>
</dbReference>
<dbReference type="AlphaFoldDB" id="A0A1W6JZ46"/>
<keyword evidence="7" id="KW-1185">Reference proteome</keyword>
<evidence type="ECO:0000313" key="7">
    <source>
        <dbReference type="Proteomes" id="UP000193404"/>
    </source>
</evidence>
<dbReference type="KEGG" id="aman:B6F84_05135"/>
<dbReference type="EMBL" id="CP020477">
    <property type="protein sequence ID" value="ARM75474.1"/>
    <property type="molecule type" value="Genomic_DNA"/>
</dbReference>
<dbReference type="InterPro" id="IPR039424">
    <property type="entry name" value="SBP_5"/>
</dbReference>
<keyword evidence="4" id="KW-1133">Transmembrane helix</keyword>
<evidence type="ECO:0000259" key="5">
    <source>
        <dbReference type="Pfam" id="PF00496"/>
    </source>
</evidence>
<accession>A0A1W6JZ46</accession>
<dbReference type="GO" id="GO:0015833">
    <property type="term" value="P:peptide transport"/>
    <property type="evidence" value="ECO:0007669"/>
    <property type="project" value="TreeGrafter"/>
</dbReference>
<keyword evidence="3" id="KW-0732">Signal</keyword>
<proteinExistence type="inferred from homology"/>
<organism evidence="6 7">
    <name type="scientific">Acidianus manzaensis</name>
    <dbReference type="NCBI Taxonomy" id="282676"/>
    <lineage>
        <taxon>Archaea</taxon>
        <taxon>Thermoproteota</taxon>
        <taxon>Thermoprotei</taxon>
        <taxon>Sulfolobales</taxon>
        <taxon>Sulfolobaceae</taxon>
        <taxon>Acidianus</taxon>
    </lineage>
</organism>
<sequence>MHTLLKTILVVSMLLIVVGLVTDITTQASGVLIAPHSTLHVLPATYYTLYGPYIQNLNYLWQYTTTLPMYEALLNGQVQVLNSLPTTELSQSQIASLKNNPNLYLYDSQTFSFIFLQFNFKYYPENNTYFRWAISDILNPSSVESQILEGGLLGATIPFYINPSVYPSYINSTTLTELSNIYNAHESYNIQRAKTYLQDAGLVYNPSLGEWTYSNGTPLKITIYIQEGFYNCPAWESIIEAGAQQVGLQNNIQFIPYAASQLSTILQEQTYDIINFGWEGLTAVVPDYYFIFGPDAPFVADNDFVNSTINAQLTQAYTADPTFSQVVNNFQNALVELQYTEPYVILGWNTCPEPVYTNNYYGYVSSLGDGITNFQDVHEGFTSNGTLNYVIGTYDFAPPNFNIYFENFYSSELIWEVYWYPSTLTSLPSNPTLFNTPYIANYTVIHIPNATVNGHLIINGTEIVYNFVHNATWLNGMPVTALDYNFTIWYLDMGGFSSNPYNPSQDTVFIGDYCGEPVYINYTAEASDPSPIWFDAMPNLVTTIVPSNNPYQIQIYFNTTSYFLLADSDEIILPPYLFVNINPLELAPNSVGQYTYHVTELGEVPGGFPFYPYSYNASTGITLRTYAGYFQFNPLANLINVSAGSSYTLTVNMTQIVSAPYLYNGKPTGPYEVPISNASGVIEIMPYGSSKVIETIPLTHVSGSIYQATISTSGLSPNTPYTIFVNATYSAPITINGSALSTGGTHTMMTTRYFYRWYSIYPYSPTVIPVKVINATQPLKEVSFPSAPAPVTTNVTKVVPPSAVVPSNASTLDISMIAITVILSLIGVVVVLKFK</sequence>
<keyword evidence="2" id="KW-0813">Transport</keyword>
<dbReference type="PANTHER" id="PTHR30290">
    <property type="entry name" value="PERIPLASMIC BINDING COMPONENT OF ABC TRANSPORTER"/>
    <property type="match status" value="1"/>
</dbReference>
<dbReference type="GeneID" id="41590280"/>
<keyword evidence="4" id="KW-0812">Transmembrane</keyword>
<name>A0A1W6JZ46_9CREN</name>
<dbReference type="InterPro" id="IPR000914">
    <property type="entry name" value="SBP_5_dom"/>
</dbReference>
<evidence type="ECO:0000256" key="4">
    <source>
        <dbReference type="SAM" id="Phobius"/>
    </source>
</evidence>
<dbReference type="STRING" id="282676.B6F84_05135"/>
<dbReference type="GO" id="GO:1904680">
    <property type="term" value="F:peptide transmembrane transporter activity"/>
    <property type="evidence" value="ECO:0007669"/>
    <property type="project" value="TreeGrafter"/>
</dbReference>
<gene>
    <name evidence="6" type="ORF">B6F84_05135</name>
</gene>
<keyword evidence="4" id="KW-0472">Membrane</keyword>
<evidence type="ECO:0000256" key="3">
    <source>
        <dbReference type="ARBA" id="ARBA00022729"/>
    </source>
</evidence>
<feature type="domain" description="Solute-binding protein family 5" evidence="5">
    <location>
        <begin position="66"/>
        <end position="290"/>
    </location>
</feature>
<evidence type="ECO:0000313" key="6">
    <source>
        <dbReference type="EMBL" id="ARM75474.1"/>
    </source>
</evidence>
<dbReference type="Pfam" id="PF00496">
    <property type="entry name" value="SBP_bac_5"/>
    <property type="match status" value="1"/>
</dbReference>
<protein>
    <recommendedName>
        <fullName evidence="5">Solute-binding protein family 5 domain-containing protein</fullName>
    </recommendedName>
</protein>
<dbReference type="RefSeq" id="WP_148691244.1">
    <property type="nucleotide sequence ID" value="NZ_CP020477.1"/>
</dbReference>
<feature type="transmembrane region" description="Helical" evidence="4">
    <location>
        <begin position="814"/>
        <end position="832"/>
    </location>
</feature>
<evidence type="ECO:0000256" key="1">
    <source>
        <dbReference type="ARBA" id="ARBA00005695"/>
    </source>
</evidence>
<dbReference type="OrthoDB" id="194307at2157"/>